<dbReference type="KEGG" id="aluc:AKAW2_40173S"/>
<organism evidence="2 3">
    <name type="scientific">Aspergillus kawachii</name>
    <name type="common">White koji mold</name>
    <name type="synonym">Aspergillus awamori var. kawachi</name>
    <dbReference type="NCBI Taxonomy" id="1069201"/>
    <lineage>
        <taxon>Eukaryota</taxon>
        <taxon>Fungi</taxon>
        <taxon>Dikarya</taxon>
        <taxon>Ascomycota</taxon>
        <taxon>Pezizomycotina</taxon>
        <taxon>Eurotiomycetes</taxon>
        <taxon>Eurotiomycetidae</taxon>
        <taxon>Eurotiales</taxon>
        <taxon>Aspergillaceae</taxon>
        <taxon>Aspergillus</taxon>
        <taxon>Aspergillus subgen. Circumdati</taxon>
    </lineage>
</organism>
<evidence type="ECO:0000256" key="1">
    <source>
        <dbReference type="RuleBase" id="RU003690"/>
    </source>
</evidence>
<dbReference type="OrthoDB" id="65569at2759"/>
<accession>A0A7R7W8S5</accession>
<comment type="similarity">
    <text evidence="1">Belongs to the glycosyl hydrolase 1 family.</text>
</comment>
<evidence type="ECO:0000313" key="2">
    <source>
        <dbReference type="EMBL" id="BCR98490.1"/>
    </source>
</evidence>
<dbReference type="RefSeq" id="XP_041542256.1">
    <property type="nucleotide sequence ID" value="XM_041688475.1"/>
</dbReference>
<dbReference type="GO" id="GO:0005975">
    <property type="term" value="P:carbohydrate metabolic process"/>
    <property type="evidence" value="ECO:0007669"/>
    <property type="project" value="InterPro"/>
</dbReference>
<dbReference type="Gene3D" id="3.20.20.80">
    <property type="entry name" value="Glycosidases"/>
    <property type="match status" value="1"/>
</dbReference>
<dbReference type="InterPro" id="IPR017853">
    <property type="entry name" value="GH"/>
</dbReference>
<dbReference type="SMR" id="A0A7R7W8S5"/>
<dbReference type="SUPFAM" id="SSF51445">
    <property type="entry name" value="(Trans)glycosidases"/>
    <property type="match status" value="1"/>
</dbReference>
<dbReference type="GeneID" id="64959815"/>
<dbReference type="GO" id="GO:0008422">
    <property type="term" value="F:beta-glucosidase activity"/>
    <property type="evidence" value="ECO:0007669"/>
    <property type="project" value="TreeGrafter"/>
</dbReference>
<dbReference type="Proteomes" id="UP000661280">
    <property type="component" value="Chromosome 4"/>
</dbReference>
<keyword evidence="3" id="KW-1185">Reference proteome</keyword>
<dbReference type="Pfam" id="PF00232">
    <property type="entry name" value="Glyco_hydro_1"/>
    <property type="match status" value="1"/>
</dbReference>
<proteinExistence type="inferred from homology"/>
<dbReference type="PANTHER" id="PTHR10353:SF53">
    <property type="entry name" value="BETA-1,4-GLUCOSIDASE (EUROFUNG)"/>
    <property type="match status" value="1"/>
</dbReference>
<evidence type="ECO:0000313" key="3">
    <source>
        <dbReference type="Proteomes" id="UP000661280"/>
    </source>
</evidence>
<dbReference type="InterPro" id="IPR001360">
    <property type="entry name" value="Glyco_hydro_1"/>
</dbReference>
<dbReference type="PANTHER" id="PTHR10353">
    <property type="entry name" value="GLYCOSYL HYDROLASE"/>
    <property type="match status" value="1"/>
</dbReference>
<reference evidence="2" key="2">
    <citation type="submission" date="2021-02" db="EMBL/GenBank/DDBJ databases">
        <title>Aspergillus luchuensis mut. kawachii IFO 4304 genome sequence.</title>
        <authorList>
            <person name="Mori K."/>
            <person name="Kadooka C."/>
            <person name="Goto M."/>
            <person name="Futagami T."/>
        </authorList>
    </citation>
    <scope>NUCLEOTIDE SEQUENCE</scope>
    <source>
        <strain evidence="2">IFO 4308</strain>
    </source>
</reference>
<gene>
    <name evidence="2" type="ORF">AKAW2_40173S</name>
</gene>
<protein>
    <submittedName>
        <fullName evidence="2">Uncharacterized protein</fullName>
    </submittedName>
</protein>
<reference evidence="2" key="1">
    <citation type="submission" date="2021-01" db="EMBL/GenBank/DDBJ databases">
        <authorList>
            <consortium name="Aspergillus luchuensis mut. kawachii IFO 4304 genome sequencing consortium"/>
            <person name="Kazuki M."/>
            <person name="Futagami T."/>
        </authorList>
    </citation>
    <scope>NUCLEOTIDE SEQUENCE</scope>
    <source>
        <strain evidence="2">IFO 4308</strain>
    </source>
</reference>
<dbReference type="AlphaFoldDB" id="A0A7R7W8S5"/>
<dbReference type="EMBL" id="AP024428">
    <property type="protein sequence ID" value="BCR98490.1"/>
    <property type="molecule type" value="Genomic_DNA"/>
</dbReference>
<name>A0A7R7W8S5_ASPKA</name>
<sequence length="577" mass="64311">MTQTWRYAQSVSKPTVTPAYGRPYSEVSGLLPPLTTTTWGNFEPGNTATATQRANDNDPFGEAEWTSSWLAASLLNYTTVGMYTTTVAATPVPSSELILPPPLPSSGKDCYEFKFPEKFMFGVAISASQQEGAIALEGRTPTISETIMRGGTSGATNYIANEHYYLYKQDIERMAAIGAEYFSFTISWSRILPFIFPHTPVNQRGVDHYDDVINSAINAGLKPVITLLHFDTPYAFVRDSVDLDFQIGGWRGGYDNFTFPDAYLHYAKLAISLYGDRVSHWITFNEPMAHTNNAQGVRNVINCHADVWHWYHETYQGKGMIGMKQFDYFSAPLDPSNASHVQAANNFNDFWTGTIYRPLCLGEDYPSIYKTSIANVTSLTKEELKHIGGSIDFIGLDMYAGVIALPKPGNFTPSSKLKCTPMSGACIGVDLADMTNAGWTVGYGSVAGGNTFSTGFFRAFFNYIDRTYKKPFILTEFGFSNTGDSEKDLDDARFDVPSSLFITSVLTEMLESIWLDGCNIIGAFVWTLIDDWEFGTYETKFGLQTVNPSTQERSYKRSFFDYVDFVKSRMPNQEAIS</sequence>